<dbReference type="EMBL" id="LR798198">
    <property type="protein sequence ID" value="CAB5155801.1"/>
    <property type="molecule type" value="Genomic_DNA"/>
</dbReference>
<evidence type="ECO:0000259" key="2">
    <source>
        <dbReference type="Pfam" id="PF08291"/>
    </source>
</evidence>
<dbReference type="InterPro" id="IPR013230">
    <property type="entry name" value="Peptidase_M15A_C"/>
</dbReference>
<reference evidence="3" key="1">
    <citation type="submission" date="2020-05" db="EMBL/GenBank/DDBJ databases">
        <authorList>
            <person name="Chiriac C."/>
            <person name="Salcher M."/>
            <person name="Ghai R."/>
            <person name="Kavagutti S V."/>
        </authorList>
    </citation>
    <scope>NUCLEOTIDE SEQUENCE</scope>
</reference>
<proteinExistence type="predicted"/>
<name>A0A6J7WDP9_9CAUD</name>
<dbReference type="Gene3D" id="3.30.1380.10">
    <property type="match status" value="1"/>
</dbReference>
<organism evidence="3">
    <name type="scientific">uncultured Caudovirales phage</name>
    <dbReference type="NCBI Taxonomy" id="2100421"/>
    <lineage>
        <taxon>Viruses</taxon>
        <taxon>Duplodnaviria</taxon>
        <taxon>Heunggongvirae</taxon>
        <taxon>Uroviricota</taxon>
        <taxon>Caudoviricetes</taxon>
        <taxon>Peduoviridae</taxon>
        <taxon>Maltschvirus</taxon>
        <taxon>Maltschvirus maltsch</taxon>
    </lineage>
</organism>
<evidence type="ECO:0000256" key="1">
    <source>
        <dbReference type="SAM" id="MobiDB-lite"/>
    </source>
</evidence>
<sequence length="1020" mass="110792">MAEQGRVSAPELNLRPQLEVAPIVNVQGVAPVNRAGAGSNLINIAESLSGLSGAFQQFANTAKPMQAKQDAYGAGALSGKSYAELHDYFKANPGLLSKEKYAMMYAGKSAANFGTQLQSGELTADWDGKEPMDQFLAKKQQSFVDELPDDPMIRAFFNENANPYTTQYIQGHNKVLAENKITSDVDALTANANNAVAAAKASTNATNSAAGVATRLPIVTGTQAGRQPLNMKGVNGILVDRFEQVQGVFGKQIPIVSGYRDPATNAKAGGAKHSQHMDGNALDLDVSSMDFAERRKLIEIASGMGFTGIGVYHNSIHLDMRKGGPAMWGPSHHKDSIPAWAVMSGAKHMGGGFKQLPHSVAASAVAVDGIFEAVTSQPTYAQLQPNQQNALWFDFASKFEVKSEDDLKIVEGILNHRQANGVPSVSETSDYGEKSRMLLEQKKEEYRKGNTEAQTPIIMAVNEAITTGQGVTAIAELEGKSGNLFSPSYWQEAKVKAQEKQLEVSQKQGAAVAHATKIDEIDLENAKNYTVGQGFSDLNDQEVPDPNSPGKTVTYTAKDQREKARNNILKMIDKTVADNHLPEEARWGMVATYLGKANDTNPAWAAALKATPQSFNPAEAAGGVSPQMEQNAKLYDYLKDSGNYLFLDKHMEGDGTKTFWSMYDSFRGQGQDEKTALFSTYKVMNDKGALAAAHEEVNFAKGAYFKSGISFADSELEGSPLASARVTDMAEALAATGKKGSDALELATKMFKDTHVFAKGAWVPKNMKGLPDNFVDNVTEYVDHYITQYGAKANPPVTDTEDVMIAPDASGTRFYLFQKSTGLPLMAKDAKGGVSRKGVLAVTMDTLRGYDKLKNDRAAIATENTNAAMADAIAQADGTPDAPTKTVGGGRAAPQEVPMTPQEIMDQDKKNAADLNAFKIDKAERLDPNAITIKTEKIKQLRDDEFDQYLSRALEPGKYFHKEEQVIAMELVRRRHLKDPPKDVWNAAKDRWPMLNGSQLIIKLYQNGAWNEDGTYKKDK</sequence>
<protein>
    <submittedName>
        <fullName evidence="3">Peptidase M15A, C-terminal</fullName>
    </submittedName>
</protein>
<evidence type="ECO:0000313" key="3">
    <source>
        <dbReference type="EMBL" id="CAB5155801.1"/>
    </source>
</evidence>
<dbReference type="InterPro" id="IPR009045">
    <property type="entry name" value="Zn_M74/Hedgehog-like"/>
</dbReference>
<dbReference type="SUPFAM" id="SSF55166">
    <property type="entry name" value="Hedgehog/DD-peptidase"/>
    <property type="match status" value="1"/>
</dbReference>
<feature type="region of interest" description="Disordered" evidence="1">
    <location>
        <begin position="877"/>
        <end position="896"/>
    </location>
</feature>
<feature type="domain" description="Peptidase M15A C-terminal" evidence="2">
    <location>
        <begin position="238"/>
        <end position="319"/>
    </location>
</feature>
<gene>
    <name evidence="3" type="ORF">UFOVP149_30</name>
</gene>
<accession>A0A6J7WDP9</accession>
<dbReference type="Pfam" id="PF08291">
    <property type="entry name" value="Peptidase_M15_3"/>
    <property type="match status" value="1"/>
</dbReference>